<reference evidence="6 7" key="1">
    <citation type="submission" date="2019-02" db="EMBL/GenBank/DDBJ databases">
        <title>Deep-cultivation of Planctomycetes and their phenomic and genomic characterization uncovers novel biology.</title>
        <authorList>
            <person name="Wiegand S."/>
            <person name="Jogler M."/>
            <person name="Boedeker C."/>
            <person name="Pinto D."/>
            <person name="Vollmers J."/>
            <person name="Rivas-Marin E."/>
            <person name="Kohn T."/>
            <person name="Peeters S.H."/>
            <person name="Heuer A."/>
            <person name="Rast P."/>
            <person name="Oberbeckmann S."/>
            <person name="Bunk B."/>
            <person name="Jeske O."/>
            <person name="Meyerdierks A."/>
            <person name="Storesund J.E."/>
            <person name="Kallscheuer N."/>
            <person name="Luecker S."/>
            <person name="Lage O.M."/>
            <person name="Pohl T."/>
            <person name="Merkel B.J."/>
            <person name="Hornburger P."/>
            <person name="Mueller R.-W."/>
            <person name="Bruemmer F."/>
            <person name="Labrenz M."/>
            <person name="Spormann A.M."/>
            <person name="Op den Camp H."/>
            <person name="Overmann J."/>
            <person name="Amann R."/>
            <person name="Jetten M.S.M."/>
            <person name="Mascher T."/>
            <person name="Medema M.H."/>
            <person name="Devos D.P."/>
            <person name="Kaster A.-K."/>
            <person name="Ovreas L."/>
            <person name="Rohde M."/>
            <person name="Galperin M.Y."/>
            <person name="Jogler C."/>
        </authorList>
    </citation>
    <scope>NUCLEOTIDE SEQUENCE [LARGE SCALE GENOMIC DNA]</scope>
    <source>
        <strain evidence="6 7">Pan216</strain>
    </source>
</reference>
<dbReference type="GO" id="GO:0051287">
    <property type="term" value="F:NAD binding"/>
    <property type="evidence" value="ECO:0007669"/>
    <property type="project" value="UniProtKB-ARBA"/>
</dbReference>
<evidence type="ECO:0000256" key="3">
    <source>
        <dbReference type="ARBA" id="ARBA00022857"/>
    </source>
</evidence>
<protein>
    <submittedName>
        <fullName evidence="6">Putative inorganic polyphosphate/ATP-NAD kinase</fullName>
        <ecNumber evidence="6">2.7.1.23</ecNumber>
    </submittedName>
</protein>
<accession>A0A518B554</accession>
<keyword evidence="7" id="KW-1185">Reference proteome</keyword>
<sequence>MANSIAIYGGSFNPPGTRHRAIAEMLSNNFDEVIVVPWAPTHDRRIRYDVAPVYRATMADMTFRGMERVRVELFDLDSDDTLPSSDLSKELGLIGDVWHVVTAQMCQGGKKGESAVHKEWQRGDAMWKQLQFAVVKNVDEEVDPDDLPPKCKIYATDRDGGNDAIRERIFHHQPVDDWIIPEVLMYIRRHALYSGAPQTRTTRFTLDELRPMIYADPYNPKSQEIAKQFPHEDRDHPNLIVVIGGDGTMLRAIREHWRLRVPFYGINTGHLGFLLNSDMPTELLGQALVLEQLSLLHVDTVSPGGETKTSLGFNEAWVERATGQTAWIEVRVNGRQRLCKLVSDGALVATPGGSTSYARAMGATPLPLSTPALLLVGNNVLFPTDWKPVLLPLDTKLEFRTLDPHKRPLMGYVDGVSHDEVHSMSIRVSSVAAVELAFDPHHDPAEKLARIQFPMPEGGA</sequence>
<keyword evidence="3" id="KW-0521">NADP</keyword>
<dbReference type="EC" id="2.7.1.23" evidence="6"/>
<dbReference type="SUPFAM" id="SSF52374">
    <property type="entry name" value="Nucleotidylyl transferase"/>
    <property type="match status" value="1"/>
</dbReference>
<dbReference type="AlphaFoldDB" id="A0A518B554"/>
<organism evidence="6 7">
    <name type="scientific">Kolteria novifilia</name>
    <dbReference type="NCBI Taxonomy" id="2527975"/>
    <lineage>
        <taxon>Bacteria</taxon>
        <taxon>Pseudomonadati</taxon>
        <taxon>Planctomycetota</taxon>
        <taxon>Planctomycetia</taxon>
        <taxon>Kolteriales</taxon>
        <taxon>Kolteriaceae</taxon>
        <taxon>Kolteria</taxon>
    </lineage>
</organism>
<evidence type="ECO:0000313" key="6">
    <source>
        <dbReference type="EMBL" id="QDU62113.1"/>
    </source>
</evidence>
<dbReference type="GO" id="GO:0005524">
    <property type="term" value="F:ATP binding"/>
    <property type="evidence" value="ECO:0007669"/>
    <property type="project" value="UniProtKB-ARBA"/>
</dbReference>
<dbReference type="InterPro" id="IPR017437">
    <property type="entry name" value="ATP-NAD_kinase_PpnK-typ_C"/>
</dbReference>
<dbReference type="GO" id="GO:0006741">
    <property type="term" value="P:NADP+ biosynthetic process"/>
    <property type="evidence" value="ECO:0007669"/>
    <property type="project" value="InterPro"/>
</dbReference>
<dbReference type="InterPro" id="IPR002504">
    <property type="entry name" value="NADK"/>
</dbReference>
<proteinExistence type="predicted"/>
<evidence type="ECO:0000256" key="5">
    <source>
        <dbReference type="ARBA" id="ARBA00047925"/>
    </source>
</evidence>
<dbReference type="InterPro" id="IPR016064">
    <property type="entry name" value="NAD/diacylglycerol_kinase_sf"/>
</dbReference>
<dbReference type="Gene3D" id="3.40.50.620">
    <property type="entry name" value="HUPs"/>
    <property type="match status" value="1"/>
</dbReference>
<name>A0A518B554_9BACT</name>
<dbReference type="InterPro" id="IPR017438">
    <property type="entry name" value="ATP-NAD_kinase_N"/>
</dbReference>
<dbReference type="PANTHER" id="PTHR20275">
    <property type="entry name" value="NAD KINASE"/>
    <property type="match status" value="1"/>
</dbReference>
<gene>
    <name evidence="6" type="primary">ppnK_2</name>
    <name evidence="6" type="ORF">Pan216_29790</name>
</gene>
<dbReference type="EMBL" id="CP036279">
    <property type="protein sequence ID" value="QDU62113.1"/>
    <property type="molecule type" value="Genomic_DNA"/>
</dbReference>
<dbReference type="GO" id="GO:0003951">
    <property type="term" value="F:NAD+ kinase activity"/>
    <property type="evidence" value="ECO:0007669"/>
    <property type="project" value="UniProtKB-EC"/>
</dbReference>
<dbReference type="PANTHER" id="PTHR20275:SF0">
    <property type="entry name" value="NAD KINASE"/>
    <property type="match status" value="1"/>
</dbReference>
<dbReference type="Gene3D" id="2.60.200.30">
    <property type="entry name" value="Probable inorganic polyphosphate/atp-NAD kinase, domain 2"/>
    <property type="match status" value="1"/>
</dbReference>
<evidence type="ECO:0000256" key="4">
    <source>
        <dbReference type="ARBA" id="ARBA00023027"/>
    </source>
</evidence>
<comment type="catalytic activity">
    <reaction evidence="5">
        <text>NAD(+) + ATP = ADP + NADP(+) + H(+)</text>
        <dbReference type="Rhea" id="RHEA:18629"/>
        <dbReference type="ChEBI" id="CHEBI:15378"/>
        <dbReference type="ChEBI" id="CHEBI:30616"/>
        <dbReference type="ChEBI" id="CHEBI:57540"/>
        <dbReference type="ChEBI" id="CHEBI:58349"/>
        <dbReference type="ChEBI" id="CHEBI:456216"/>
        <dbReference type="EC" id="2.7.1.23"/>
    </reaction>
</comment>
<dbReference type="SUPFAM" id="SSF111331">
    <property type="entry name" value="NAD kinase/diacylglycerol kinase-like"/>
    <property type="match status" value="1"/>
</dbReference>
<keyword evidence="2 6" id="KW-0418">Kinase</keyword>
<dbReference type="RefSeq" id="WP_145258620.1">
    <property type="nucleotide sequence ID" value="NZ_CP036279.1"/>
</dbReference>
<dbReference type="InterPro" id="IPR014729">
    <property type="entry name" value="Rossmann-like_a/b/a_fold"/>
</dbReference>
<evidence type="ECO:0000256" key="2">
    <source>
        <dbReference type="ARBA" id="ARBA00022777"/>
    </source>
</evidence>
<evidence type="ECO:0000256" key="1">
    <source>
        <dbReference type="ARBA" id="ARBA00022679"/>
    </source>
</evidence>
<dbReference type="GO" id="GO:0019674">
    <property type="term" value="P:NAD+ metabolic process"/>
    <property type="evidence" value="ECO:0007669"/>
    <property type="project" value="InterPro"/>
</dbReference>
<dbReference type="Pfam" id="PF01513">
    <property type="entry name" value="NAD_kinase"/>
    <property type="match status" value="1"/>
</dbReference>
<evidence type="ECO:0000313" key="7">
    <source>
        <dbReference type="Proteomes" id="UP000317093"/>
    </source>
</evidence>
<keyword evidence="4" id="KW-0520">NAD</keyword>
<dbReference type="Gene3D" id="3.40.50.10330">
    <property type="entry name" value="Probable inorganic polyphosphate/atp-NAD kinase, domain 1"/>
    <property type="match status" value="1"/>
</dbReference>
<dbReference type="KEGG" id="knv:Pan216_29790"/>
<dbReference type="OrthoDB" id="9774737at2"/>
<dbReference type="Proteomes" id="UP000317093">
    <property type="component" value="Chromosome"/>
</dbReference>
<keyword evidence="1 6" id="KW-0808">Transferase</keyword>